<keyword evidence="2" id="KW-1185">Reference proteome</keyword>
<dbReference type="Proteomes" id="UP000076738">
    <property type="component" value="Unassembled WGS sequence"/>
</dbReference>
<reference evidence="1 2" key="1">
    <citation type="journal article" date="2016" name="Mol. Biol. Evol.">
        <title>Comparative Genomics of Early-Diverging Mushroom-Forming Fungi Provides Insights into the Origins of Lignocellulose Decay Capabilities.</title>
        <authorList>
            <person name="Nagy L.G."/>
            <person name="Riley R."/>
            <person name="Tritt A."/>
            <person name="Adam C."/>
            <person name="Daum C."/>
            <person name="Floudas D."/>
            <person name="Sun H."/>
            <person name="Yadav J.S."/>
            <person name="Pangilinan J."/>
            <person name="Larsson K.H."/>
            <person name="Matsuura K."/>
            <person name="Barry K."/>
            <person name="Labutti K."/>
            <person name="Kuo R."/>
            <person name="Ohm R.A."/>
            <person name="Bhattacharya S.S."/>
            <person name="Shirouzu T."/>
            <person name="Yoshinaga Y."/>
            <person name="Martin F.M."/>
            <person name="Grigoriev I.V."/>
            <person name="Hibbett D.S."/>
        </authorList>
    </citation>
    <scope>NUCLEOTIDE SEQUENCE [LARGE SCALE GENOMIC DNA]</scope>
    <source>
        <strain evidence="1 2">TUFC12733</strain>
    </source>
</reference>
<organism evidence="1 2">
    <name type="scientific">Calocera viscosa (strain TUFC12733)</name>
    <dbReference type="NCBI Taxonomy" id="1330018"/>
    <lineage>
        <taxon>Eukaryota</taxon>
        <taxon>Fungi</taxon>
        <taxon>Dikarya</taxon>
        <taxon>Basidiomycota</taxon>
        <taxon>Agaricomycotina</taxon>
        <taxon>Dacrymycetes</taxon>
        <taxon>Dacrymycetales</taxon>
        <taxon>Dacrymycetaceae</taxon>
        <taxon>Calocera</taxon>
    </lineage>
</organism>
<evidence type="ECO:0000313" key="1">
    <source>
        <dbReference type="EMBL" id="KZO90249.1"/>
    </source>
</evidence>
<name>A0A167G758_CALVF</name>
<accession>A0A167G758</accession>
<dbReference type="AlphaFoldDB" id="A0A167G758"/>
<gene>
    <name evidence="1" type="ORF">CALVIDRAFT_410854</name>
</gene>
<proteinExistence type="predicted"/>
<evidence type="ECO:0000313" key="2">
    <source>
        <dbReference type="Proteomes" id="UP000076738"/>
    </source>
</evidence>
<dbReference type="EMBL" id="KV417347">
    <property type="protein sequence ID" value="KZO90249.1"/>
    <property type="molecule type" value="Genomic_DNA"/>
</dbReference>
<sequence>MPDVHLLVMTVAMVQRTRPSITFFVCLMSVRCTNSDHTSATLTMSVHVGAEPSHVSTAHYGLVQYPPFGLEVAYTSTLYKGEAERIP</sequence>
<protein>
    <submittedName>
        <fullName evidence="1">Uncharacterized protein</fullName>
    </submittedName>
</protein>